<dbReference type="PANTHER" id="PTHR13318">
    <property type="entry name" value="PARTNER OF PAIRED, ISOFORM B-RELATED"/>
    <property type="match status" value="1"/>
</dbReference>
<evidence type="ECO:0000256" key="2">
    <source>
        <dbReference type="SAM" id="MobiDB-lite"/>
    </source>
</evidence>
<feature type="region of interest" description="Disordered" evidence="2">
    <location>
        <begin position="1"/>
        <end position="72"/>
    </location>
</feature>
<comment type="caution">
    <text evidence="3">The sequence shown here is derived from an EMBL/GenBank/DDBJ whole genome shotgun (WGS) entry which is preliminary data.</text>
</comment>
<dbReference type="GO" id="GO:0005930">
    <property type="term" value="C:axoneme"/>
    <property type="evidence" value="ECO:0007669"/>
    <property type="project" value="UniProtKB-SubCell"/>
</dbReference>
<dbReference type="AlphaFoldDB" id="A0A8S1J3D8"/>
<feature type="compositionally biased region" description="Polar residues" evidence="2">
    <location>
        <begin position="60"/>
        <end position="72"/>
    </location>
</feature>
<feature type="compositionally biased region" description="Low complexity" evidence="2">
    <location>
        <begin position="41"/>
        <end position="56"/>
    </location>
</feature>
<evidence type="ECO:0000313" key="3">
    <source>
        <dbReference type="EMBL" id="CAD7700349.1"/>
    </source>
</evidence>
<dbReference type="PANTHER" id="PTHR13318:SF95">
    <property type="entry name" value="F-BOX PROTEIN YLR352W"/>
    <property type="match status" value="1"/>
</dbReference>
<accession>A0A8S1J3D8</accession>
<evidence type="ECO:0000313" key="4">
    <source>
        <dbReference type="Proteomes" id="UP000708148"/>
    </source>
</evidence>
<keyword evidence="4" id="KW-1185">Reference proteome</keyword>
<dbReference type="GO" id="GO:0019005">
    <property type="term" value="C:SCF ubiquitin ligase complex"/>
    <property type="evidence" value="ECO:0007669"/>
    <property type="project" value="TreeGrafter"/>
</dbReference>
<reference evidence="3" key="1">
    <citation type="submission" date="2020-12" db="EMBL/GenBank/DDBJ databases">
        <authorList>
            <person name="Iha C."/>
        </authorList>
    </citation>
    <scope>NUCLEOTIDE SEQUENCE</scope>
</reference>
<dbReference type="Gene3D" id="3.80.10.10">
    <property type="entry name" value="Ribonuclease Inhibitor"/>
    <property type="match status" value="2"/>
</dbReference>
<dbReference type="InterPro" id="IPR032675">
    <property type="entry name" value="LRR_dom_sf"/>
</dbReference>
<organism evidence="3 4">
    <name type="scientific">Ostreobium quekettii</name>
    <dbReference type="NCBI Taxonomy" id="121088"/>
    <lineage>
        <taxon>Eukaryota</taxon>
        <taxon>Viridiplantae</taxon>
        <taxon>Chlorophyta</taxon>
        <taxon>core chlorophytes</taxon>
        <taxon>Ulvophyceae</taxon>
        <taxon>TCBD clade</taxon>
        <taxon>Bryopsidales</taxon>
        <taxon>Ostreobineae</taxon>
        <taxon>Ostreobiaceae</taxon>
        <taxon>Ostreobium</taxon>
    </lineage>
</organism>
<protein>
    <submittedName>
        <fullName evidence="3">Uncharacterized protein</fullName>
    </submittedName>
</protein>
<comment type="subcellular location">
    <subcellularLocation>
        <location evidence="1">Cytoplasm</location>
        <location evidence="1">Cytoskeleton</location>
        <location evidence="1">Cilium axoneme</location>
    </subcellularLocation>
</comment>
<feature type="region of interest" description="Disordered" evidence="2">
    <location>
        <begin position="171"/>
        <end position="195"/>
    </location>
</feature>
<sequence length="526" mass="58455">MAGSSGGQVLAAGKRAGFLAPEAAERGAKRARGGGGEDGQEGSSLGQQLGTQQLTRHSISRSSGNSRANSELQAENQLLRESISLLHQQVEETERLAQRRLAVAQDELRCHKSAITHLKESMDYLAAGLENMSTSVAKYHHELLLFKKAAIQDGQQVHSIYNLECGNSRGEASWQRDESEEPEDPASQREGGTVAPCGEWADVSMHILDTMKAAFVKGEGKAAWQDVMKVARQVNRHWYQWANGVTRHVTLKPVSAGLGIPYQNATMQRILHVFPQIEELTLPHGFKITKVGHRCLRKLYELRRVEMTGCKVVEDGLKWLLRVRTLRSLVLNMQWRATVTEQGCNVLQHLTRLEELRLEGLPRFWRWESIDNLSRLTSLTSLSLRCRQIEGNFVPLYMTRGGRICEQPSLTDLTIVGAGVPPDIFTQMANHASLTSLCLRSCGNGVNDDALGRLAGMTCLRSLRLMYCPALEGHGLDALTSLRSLRLEHCPSIQADWEPALTSLTSFKQDFCGMEVGAETHDPLMW</sequence>
<dbReference type="GO" id="GO:0031146">
    <property type="term" value="P:SCF-dependent proteasomal ubiquitin-dependent protein catabolic process"/>
    <property type="evidence" value="ECO:0007669"/>
    <property type="project" value="TreeGrafter"/>
</dbReference>
<dbReference type="Proteomes" id="UP000708148">
    <property type="component" value="Unassembled WGS sequence"/>
</dbReference>
<proteinExistence type="predicted"/>
<name>A0A8S1J3D8_9CHLO</name>
<dbReference type="EMBL" id="CAJHUC010001231">
    <property type="protein sequence ID" value="CAD7700349.1"/>
    <property type="molecule type" value="Genomic_DNA"/>
</dbReference>
<gene>
    <name evidence="3" type="ORF">OSTQU699_LOCUS5708</name>
</gene>
<dbReference type="SUPFAM" id="SSF52047">
    <property type="entry name" value="RNI-like"/>
    <property type="match status" value="1"/>
</dbReference>
<evidence type="ECO:0000256" key="1">
    <source>
        <dbReference type="ARBA" id="ARBA00004430"/>
    </source>
</evidence>